<dbReference type="InterPro" id="IPR006059">
    <property type="entry name" value="SBP"/>
</dbReference>
<comment type="caution">
    <text evidence="2">The sequence shown here is derived from an EMBL/GenBank/DDBJ whole genome shotgun (WGS) entry which is preliminary data.</text>
</comment>
<evidence type="ECO:0000256" key="1">
    <source>
        <dbReference type="SAM" id="SignalP"/>
    </source>
</evidence>
<evidence type="ECO:0000313" key="2">
    <source>
        <dbReference type="EMBL" id="MCZ8511653.1"/>
    </source>
</evidence>
<dbReference type="SUPFAM" id="SSF53850">
    <property type="entry name" value="Periplasmic binding protein-like II"/>
    <property type="match status" value="1"/>
</dbReference>
<dbReference type="PROSITE" id="PS51257">
    <property type="entry name" value="PROKAR_LIPOPROTEIN"/>
    <property type="match status" value="1"/>
</dbReference>
<keyword evidence="3" id="KW-1185">Reference proteome</keyword>
<dbReference type="EMBL" id="JAQAGZ010000002">
    <property type="protein sequence ID" value="MCZ8511653.1"/>
    <property type="molecule type" value="Genomic_DNA"/>
</dbReference>
<feature type="signal peptide" evidence="1">
    <location>
        <begin position="1"/>
        <end position="21"/>
    </location>
</feature>
<sequence>MTIHRNLKKWTSLLLSGAVLAGVAAGCAKTDQAQTSAVNPEAGQKAANNAAPYEFTYMRPVWGPATYVKGGPYEQQLFKEANVKINPQIIPVGEYNTKINVVLASGQIPDVIWGQPPYDSVSKQAQEQGAFLKINTYLDKYPAVKNAVPNTIWNDLKDKNGDIYFIPNMISPTVPFFLFYRQDWFEKLSIPEPKTIDELLAALNKIKNSDLGKQGVYPLGLYSWASAKDLGTSFGIAQSGWMPDKQDAQKLLPWYAQNDQIDFLFWLQGLVKNGLMDPDFKFHNGSTQTEDKFVAGKIAVMPLNWTSYPNILQRLTKNDPNAKIGIMSPLQGPNGIQGGTKGLIPIDRGFYVSAKIKDPERFFQFLNWTLTDGSNLMQYGIEGKTYTVQNGAKIPIPDAQRSNDYKQFQIEPLQFISPMDTKLDWNQIKATAIGAGLGDAGFNLMKSKFDEYNKNIYQDYRNPFMVSGIENSKSTQLFNDYLLGPVEGAIISPKITKQDWQAAIQKWYSAGGQAMVDDVNRVQTDKSKPDYLK</sequence>
<dbReference type="Pfam" id="PF13416">
    <property type="entry name" value="SBP_bac_8"/>
    <property type="match status" value="1"/>
</dbReference>
<dbReference type="Proteomes" id="UP001527882">
    <property type="component" value="Unassembled WGS sequence"/>
</dbReference>
<dbReference type="InterPro" id="IPR050490">
    <property type="entry name" value="Bact_solute-bd_prot1"/>
</dbReference>
<reference evidence="2 3" key="1">
    <citation type="submission" date="2022-12" db="EMBL/GenBank/DDBJ databases">
        <title>Draft genome sequence of Paenibacillus sp. dW9.</title>
        <authorList>
            <person name="Choi E.-W."/>
            <person name="Kim D.-U."/>
        </authorList>
    </citation>
    <scope>NUCLEOTIDE SEQUENCE [LARGE SCALE GENOMIC DNA]</scope>
    <source>
        <strain evidence="3">dW9</strain>
    </source>
</reference>
<keyword evidence="1" id="KW-0732">Signal</keyword>
<name>A0ABT4Q456_9BACL</name>
<feature type="chain" id="PRO_5045803733" evidence="1">
    <location>
        <begin position="22"/>
        <end position="533"/>
    </location>
</feature>
<protein>
    <submittedName>
        <fullName evidence="2">Extracellular solute-binding protein</fullName>
    </submittedName>
</protein>
<dbReference type="PANTHER" id="PTHR43649">
    <property type="entry name" value="ARABINOSE-BINDING PROTEIN-RELATED"/>
    <property type="match status" value="1"/>
</dbReference>
<dbReference type="RefSeq" id="WP_269880049.1">
    <property type="nucleotide sequence ID" value="NZ_JAQAGZ010000002.1"/>
</dbReference>
<proteinExistence type="predicted"/>
<gene>
    <name evidence="2" type="ORF">O9H85_04240</name>
</gene>
<dbReference type="PANTHER" id="PTHR43649:SF12">
    <property type="entry name" value="DIACETYLCHITOBIOSE BINDING PROTEIN DASA"/>
    <property type="match status" value="1"/>
</dbReference>
<accession>A0ABT4Q456</accession>
<evidence type="ECO:0000313" key="3">
    <source>
        <dbReference type="Proteomes" id="UP001527882"/>
    </source>
</evidence>
<organism evidence="2 3">
    <name type="scientific">Paenibacillus gyeongsangnamensis</name>
    <dbReference type="NCBI Taxonomy" id="3388067"/>
    <lineage>
        <taxon>Bacteria</taxon>
        <taxon>Bacillati</taxon>
        <taxon>Bacillota</taxon>
        <taxon>Bacilli</taxon>
        <taxon>Bacillales</taxon>
        <taxon>Paenibacillaceae</taxon>
        <taxon>Paenibacillus</taxon>
    </lineage>
</organism>
<dbReference type="Gene3D" id="3.40.190.10">
    <property type="entry name" value="Periplasmic binding protein-like II"/>
    <property type="match status" value="2"/>
</dbReference>